<protein>
    <submittedName>
        <fullName evidence="2">YybH family protein</fullName>
    </submittedName>
</protein>
<dbReference type="Pfam" id="PF14534">
    <property type="entry name" value="DUF4440"/>
    <property type="match status" value="1"/>
</dbReference>
<dbReference type="InterPro" id="IPR027843">
    <property type="entry name" value="DUF4440"/>
</dbReference>
<dbReference type="Gene3D" id="3.10.450.50">
    <property type="match status" value="1"/>
</dbReference>
<sequence>MMNEQDALLKELIANYAKAVNSRDIEGLLSLYAEDAFFMPDGVRTLKKGQIGRSGLEQFSRKAFEIEFFDIKIEVHGSTAFAEAVAKTAASRPDRASRLEATSRDLFVFRHENGRWKIIRYIFNSVKVSSAENS</sequence>
<evidence type="ECO:0000313" key="2">
    <source>
        <dbReference type="EMBL" id="MFC6095497.1"/>
    </source>
</evidence>
<dbReference type="RefSeq" id="WP_379790125.1">
    <property type="nucleotide sequence ID" value="NZ_JBHSQB010000003.1"/>
</dbReference>
<dbReference type="CDD" id="cd00531">
    <property type="entry name" value="NTF2_like"/>
    <property type="match status" value="1"/>
</dbReference>
<dbReference type="SUPFAM" id="SSF54427">
    <property type="entry name" value="NTF2-like"/>
    <property type="match status" value="1"/>
</dbReference>
<reference evidence="3" key="1">
    <citation type="journal article" date="2019" name="Int. J. Syst. Evol. Microbiol.">
        <title>The Global Catalogue of Microorganisms (GCM) 10K type strain sequencing project: providing services to taxonomists for standard genome sequencing and annotation.</title>
        <authorList>
            <consortium name="The Broad Institute Genomics Platform"/>
            <consortium name="The Broad Institute Genome Sequencing Center for Infectious Disease"/>
            <person name="Wu L."/>
            <person name="Ma J."/>
        </authorList>
    </citation>
    <scope>NUCLEOTIDE SEQUENCE [LARGE SCALE GENOMIC DNA]</scope>
    <source>
        <strain evidence="3">CCUG 49679</strain>
    </source>
</reference>
<dbReference type="InterPro" id="IPR032710">
    <property type="entry name" value="NTF2-like_dom_sf"/>
</dbReference>
<gene>
    <name evidence="2" type="ORF">ACFPVY_02475</name>
</gene>
<comment type="caution">
    <text evidence="2">The sequence shown here is derived from an EMBL/GenBank/DDBJ whole genome shotgun (WGS) entry which is preliminary data.</text>
</comment>
<proteinExistence type="predicted"/>
<name>A0ABW1PL38_9FLAO</name>
<dbReference type="Proteomes" id="UP001596287">
    <property type="component" value="Unassembled WGS sequence"/>
</dbReference>
<evidence type="ECO:0000259" key="1">
    <source>
        <dbReference type="Pfam" id="PF14534"/>
    </source>
</evidence>
<accession>A0ABW1PL38</accession>
<evidence type="ECO:0000313" key="3">
    <source>
        <dbReference type="Proteomes" id="UP001596287"/>
    </source>
</evidence>
<keyword evidence="3" id="KW-1185">Reference proteome</keyword>
<dbReference type="EMBL" id="JBHSQB010000003">
    <property type="protein sequence ID" value="MFC6095497.1"/>
    <property type="molecule type" value="Genomic_DNA"/>
</dbReference>
<feature type="domain" description="DUF4440" evidence="1">
    <location>
        <begin position="9"/>
        <end position="118"/>
    </location>
</feature>
<organism evidence="2 3">
    <name type="scientific">Flavobacterium qiangtangense</name>
    <dbReference type="NCBI Taxonomy" id="1442595"/>
    <lineage>
        <taxon>Bacteria</taxon>
        <taxon>Pseudomonadati</taxon>
        <taxon>Bacteroidota</taxon>
        <taxon>Flavobacteriia</taxon>
        <taxon>Flavobacteriales</taxon>
        <taxon>Flavobacteriaceae</taxon>
        <taxon>Flavobacterium</taxon>
    </lineage>
</organism>